<dbReference type="PANTHER" id="PTHR30614:SF20">
    <property type="entry name" value="GLUTAMINE TRANSPORT SYSTEM PERMEASE PROTEIN GLNP"/>
    <property type="match status" value="1"/>
</dbReference>
<evidence type="ECO:0000313" key="12">
    <source>
        <dbReference type="EMBL" id="SCW66807.1"/>
    </source>
</evidence>
<dbReference type="SUPFAM" id="SSF161098">
    <property type="entry name" value="MetI-like"/>
    <property type="match status" value="1"/>
</dbReference>
<comment type="subcellular location">
    <subcellularLocation>
        <location evidence="2">Cell inner membrane</location>
        <topology evidence="2">Multi-pass membrane protein</topology>
    </subcellularLocation>
    <subcellularLocation>
        <location evidence="10">Cell membrane</location>
        <topology evidence="10">Multi-pass membrane protein</topology>
    </subcellularLocation>
</comment>
<evidence type="ECO:0000256" key="5">
    <source>
        <dbReference type="ARBA" id="ARBA00022475"/>
    </source>
</evidence>
<dbReference type="RefSeq" id="WP_091439019.1">
    <property type="nucleotide sequence ID" value="NZ_FMTP01000003.1"/>
</dbReference>
<proteinExistence type="inferred from homology"/>
<evidence type="ECO:0000256" key="3">
    <source>
        <dbReference type="ARBA" id="ARBA00010072"/>
    </source>
</evidence>
<protein>
    <submittedName>
        <fullName evidence="12">Polar amino acid transport system permease protein</fullName>
    </submittedName>
</protein>
<dbReference type="GO" id="GO:0022857">
    <property type="term" value="F:transmembrane transporter activity"/>
    <property type="evidence" value="ECO:0007669"/>
    <property type="project" value="InterPro"/>
</dbReference>
<accession>A0A1G4SD02</accession>
<keyword evidence="6 10" id="KW-0812">Transmembrane</keyword>
<gene>
    <name evidence="12" type="ORF">SAMN05660859_2105</name>
</gene>
<dbReference type="InterPro" id="IPR035906">
    <property type="entry name" value="MetI-like_sf"/>
</dbReference>
<feature type="domain" description="ABC transmembrane type-1" evidence="11">
    <location>
        <begin position="21"/>
        <end position="210"/>
    </location>
</feature>
<evidence type="ECO:0000256" key="9">
    <source>
        <dbReference type="ARBA" id="ARBA00023136"/>
    </source>
</evidence>
<dbReference type="GO" id="GO:0006865">
    <property type="term" value="P:amino acid transport"/>
    <property type="evidence" value="ECO:0007669"/>
    <property type="project" value="UniProtKB-KW"/>
</dbReference>
<feature type="transmembrane region" description="Helical" evidence="10">
    <location>
        <begin position="66"/>
        <end position="86"/>
    </location>
</feature>
<evidence type="ECO:0000256" key="8">
    <source>
        <dbReference type="ARBA" id="ARBA00022989"/>
    </source>
</evidence>
<dbReference type="InterPro" id="IPR000515">
    <property type="entry name" value="MetI-like"/>
</dbReference>
<comment type="similarity">
    <text evidence="3">Belongs to the binding-protein-dependent transport system permease family. HisMQ subfamily.</text>
</comment>
<reference evidence="13" key="1">
    <citation type="submission" date="2016-10" db="EMBL/GenBank/DDBJ databases">
        <authorList>
            <person name="Varghese N."/>
            <person name="Submissions S."/>
        </authorList>
    </citation>
    <scope>NUCLEOTIDE SEQUENCE [LARGE SCALE GENOMIC DNA]</scope>
    <source>
        <strain evidence="13">CGMCC 1.1761</strain>
    </source>
</reference>
<keyword evidence="5" id="KW-1003">Cell membrane</keyword>
<evidence type="ECO:0000256" key="2">
    <source>
        <dbReference type="ARBA" id="ARBA00004429"/>
    </source>
</evidence>
<dbReference type="GO" id="GO:0043190">
    <property type="term" value="C:ATP-binding cassette (ABC) transporter complex"/>
    <property type="evidence" value="ECO:0007669"/>
    <property type="project" value="InterPro"/>
</dbReference>
<dbReference type="PROSITE" id="PS50928">
    <property type="entry name" value="ABC_TM1"/>
    <property type="match status" value="1"/>
</dbReference>
<comment type="function">
    <text evidence="1">Part of the binding-protein-dependent transport system for glutamine; probably responsible for the translocation of the substrate across the membrane.</text>
</comment>
<dbReference type="PANTHER" id="PTHR30614">
    <property type="entry name" value="MEMBRANE COMPONENT OF AMINO ACID ABC TRANSPORTER"/>
    <property type="match status" value="1"/>
</dbReference>
<dbReference type="STRING" id="177413.SAMN05660859_2105"/>
<dbReference type="EMBL" id="FMTP01000003">
    <property type="protein sequence ID" value="SCW66807.1"/>
    <property type="molecule type" value="Genomic_DNA"/>
</dbReference>
<evidence type="ECO:0000259" key="11">
    <source>
        <dbReference type="PROSITE" id="PS50928"/>
    </source>
</evidence>
<evidence type="ECO:0000256" key="1">
    <source>
        <dbReference type="ARBA" id="ARBA00003159"/>
    </source>
</evidence>
<keyword evidence="9 10" id="KW-0472">Membrane</keyword>
<keyword evidence="4 10" id="KW-0813">Transport</keyword>
<name>A0A1G4SD02_9HYPH</name>
<keyword evidence="13" id="KW-1185">Reference proteome</keyword>
<feature type="transmembrane region" description="Helical" evidence="10">
    <location>
        <begin position="25"/>
        <end position="45"/>
    </location>
</feature>
<organism evidence="12 13">
    <name type="scientific">Ancylobacter rudongensis</name>
    <dbReference type="NCBI Taxonomy" id="177413"/>
    <lineage>
        <taxon>Bacteria</taxon>
        <taxon>Pseudomonadati</taxon>
        <taxon>Pseudomonadota</taxon>
        <taxon>Alphaproteobacteria</taxon>
        <taxon>Hyphomicrobiales</taxon>
        <taxon>Xanthobacteraceae</taxon>
        <taxon>Ancylobacter</taxon>
    </lineage>
</organism>
<dbReference type="AlphaFoldDB" id="A0A1G4SD02"/>
<dbReference type="Gene3D" id="1.10.3720.10">
    <property type="entry name" value="MetI-like"/>
    <property type="match status" value="1"/>
</dbReference>
<evidence type="ECO:0000256" key="7">
    <source>
        <dbReference type="ARBA" id="ARBA00022970"/>
    </source>
</evidence>
<dbReference type="Proteomes" id="UP000198889">
    <property type="component" value="Unassembled WGS sequence"/>
</dbReference>
<keyword evidence="8 10" id="KW-1133">Transmembrane helix</keyword>
<evidence type="ECO:0000256" key="10">
    <source>
        <dbReference type="RuleBase" id="RU363032"/>
    </source>
</evidence>
<evidence type="ECO:0000313" key="13">
    <source>
        <dbReference type="Proteomes" id="UP000198889"/>
    </source>
</evidence>
<dbReference type="Pfam" id="PF00528">
    <property type="entry name" value="BPD_transp_1"/>
    <property type="match status" value="1"/>
</dbReference>
<evidence type="ECO:0000256" key="4">
    <source>
        <dbReference type="ARBA" id="ARBA00022448"/>
    </source>
</evidence>
<dbReference type="InterPro" id="IPR010065">
    <property type="entry name" value="AA_ABC_transptr_permease_3TM"/>
</dbReference>
<keyword evidence="7" id="KW-0029">Amino-acid transport</keyword>
<evidence type="ECO:0000256" key="6">
    <source>
        <dbReference type="ARBA" id="ARBA00022692"/>
    </source>
</evidence>
<dbReference type="InterPro" id="IPR043429">
    <property type="entry name" value="ArtM/GltK/GlnP/TcyL/YhdX-like"/>
</dbReference>
<sequence>MNISAALDFLWDYRLALSIGLGNTLYFTAFGLAFGLAIGFLVSVVRQAGHPVLKVIATTYVEIFRGTPVLIQLFWFFFCLPALLGMELGNVFSTVLTLSLYMGAISSESFRAALKSIGTEQRDACIALGLPARVSVPYVMLPQTVLRAVPTLLSNCVTLFKESALVSAVGMADLMYQGQMIADATARPIEILTATALIYFIIAFSVTRIVSFYERGYLARMRL</sequence>
<feature type="transmembrane region" description="Helical" evidence="10">
    <location>
        <begin position="191"/>
        <end position="213"/>
    </location>
</feature>
<dbReference type="NCBIfam" id="TIGR01726">
    <property type="entry name" value="HEQRo_perm_3TM"/>
    <property type="match status" value="1"/>
</dbReference>
<dbReference type="CDD" id="cd06261">
    <property type="entry name" value="TM_PBP2"/>
    <property type="match status" value="1"/>
</dbReference>